<accession>A0AA96F3I1</accession>
<dbReference type="EMBL" id="CP134878">
    <property type="protein sequence ID" value="WNM19271.1"/>
    <property type="molecule type" value="Genomic_DNA"/>
</dbReference>
<feature type="region of interest" description="Disordered" evidence="1">
    <location>
        <begin position="490"/>
        <end position="514"/>
    </location>
</feature>
<dbReference type="AlphaFoldDB" id="A0AA96F0S7"/>
<organism evidence="3">
    <name type="scientific">Flavobacterium capsici</name>
    <dbReference type="NCBI Taxonomy" id="3075618"/>
    <lineage>
        <taxon>Bacteria</taxon>
        <taxon>Pseudomonadati</taxon>
        <taxon>Bacteroidota</taxon>
        <taxon>Flavobacteriia</taxon>
        <taxon>Flavobacteriales</taxon>
        <taxon>Flavobacteriaceae</taxon>
        <taxon>Flavobacterium</taxon>
    </lineage>
</organism>
<feature type="compositionally biased region" description="Gly residues" evidence="1">
    <location>
        <begin position="490"/>
        <end position="501"/>
    </location>
</feature>
<evidence type="ECO:0000313" key="4">
    <source>
        <dbReference type="EMBL" id="WNM20660.1"/>
    </source>
</evidence>
<accession>A0AA96F0S7</accession>
<gene>
    <name evidence="4" type="ORF">RN605_08150</name>
    <name evidence="3" type="ORF">RN608_00980</name>
</gene>
<reference evidence="3 5" key="1">
    <citation type="submission" date="2023-09" db="EMBL/GenBank/DDBJ databases">
        <title>Flavobacterium sp. a novel bacteria isolate from Pepper rhizosphere.</title>
        <authorList>
            <person name="Peng Y."/>
            <person name="Lee J."/>
        </authorList>
    </citation>
    <scope>NUCLEOTIDE SEQUENCE</scope>
    <source>
        <strain evidence="3">PMR2A8</strain>
        <strain evidence="4 5">PMTSA4</strain>
    </source>
</reference>
<keyword evidence="2" id="KW-0472">Membrane</keyword>
<keyword evidence="5" id="KW-1185">Reference proteome</keyword>
<proteinExistence type="predicted"/>
<dbReference type="Proteomes" id="UP001304515">
    <property type="component" value="Chromosome"/>
</dbReference>
<evidence type="ECO:0000313" key="5">
    <source>
        <dbReference type="Proteomes" id="UP001304515"/>
    </source>
</evidence>
<evidence type="ECO:0000256" key="1">
    <source>
        <dbReference type="SAM" id="MobiDB-lite"/>
    </source>
</evidence>
<evidence type="ECO:0000256" key="2">
    <source>
        <dbReference type="SAM" id="Phobius"/>
    </source>
</evidence>
<dbReference type="KEGG" id="fcj:RN605_08150"/>
<feature type="transmembrane region" description="Helical" evidence="2">
    <location>
        <begin position="516"/>
        <end position="536"/>
    </location>
</feature>
<protein>
    <submittedName>
        <fullName evidence="3">Uncharacterized protein</fullName>
    </submittedName>
</protein>
<name>A0AA96F0S7_9FLAO</name>
<dbReference type="RefSeq" id="WP_313324071.1">
    <property type="nucleotide sequence ID" value="NZ_CP134878.1"/>
</dbReference>
<evidence type="ECO:0000313" key="3">
    <source>
        <dbReference type="EMBL" id="WNM19271.1"/>
    </source>
</evidence>
<sequence>MNVVDALLYRKLKKGDQYEKLIPKFENVVKKFDKPSDNSNTFDTLEYMAQWSKKYSWQFSKVAPLLKGKTLAETCRNIYNFLYNHFQYKLDGEAQNLYSPSAAWHYREKGFDCKTFSMLAQMLLDNLKIDCSFRQVQQSTPFWSHVYVVVPEGNKLHIIDATTHNNKEVFYTKKYDKKMMYHRGLASPLQFTGLGCACQGKPIARTGLGNPMVLQNTVNNFHKFLTQLERNGVNRNVTNTMLAIVKQNIENGIDPNLSEVFQRAIAMNTPTGLGRVHGLGLDLGTTATAVTGVFSGDTQSIKTLVSSIIPTNFLNSTFGAVFANGFDLSCWGASLTPQKAKVNIEKQYVPTFNYWLNRIQTATNTNDLQAAVNQFIRDAYAINKYQFEIKPSEANWSACARKAIKMYQDFVKPLKVKADAIVSDLVSKGATVETKRISPIVFMMPKSITGYDGGENATWKAPQNSFVDYPFLNLSKVVFTPINSGDTISIGGGNTSGGTTSGGNVATPPKPDSNKGLSLTNVALVGGGIAAALFLVKPKTDVTKSKPKTKTKK</sequence>
<dbReference type="EMBL" id="CP134890">
    <property type="protein sequence ID" value="WNM20660.1"/>
    <property type="molecule type" value="Genomic_DNA"/>
</dbReference>
<keyword evidence="2" id="KW-1133">Transmembrane helix</keyword>
<keyword evidence="2" id="KW-0812">Transmembrane</keyword>